<organism evidence="6">
    <name type="scientific">hydrothermal vent metagenome</name>
    <dbReference type="NCBI Taxonomy" id="652676"/>
    <lineage>
        <taxon>unclassified sequences</taxon>
        <taxon>metagenomes</taxon>
        <taxon>ecological metagenomes</taxon>
    </lineage>
</organism>
<reference evidence="6" key="1">
    <citation type="submission" date="2018-06" db="EMBL/GenBank/DDBJ databases">
        <authorList>
            <person name="Zhirakovskaya E."/>
        </authorList>
    </citation>
    <scope>NUCLEOTIDE SEQUENCE</scope>
</reference>
<dbReference type="CDD" id="cd03221">
    <property type="entry name" value="ABCF_EF-3"/>
    <property type="match status" value="1"/>
</dbReference>
<dbReference type="SUPFAM" id="SSF52540">
    <property type="entry name" value="P-loop containing nucleoside triphosphate hydrolases"/>
    <property type="match status" value="2"/>
</dbReference>
<dbReference type="Gene3D" id="3.40.50.300">
    <property type="entry name" value="P-loop containing nucleotide triphosphate hydrolases"/>
    <property type="match status" value="1"/>
</dbReference>
<keyword evidence="2" id="KW-0547">Nucleotide-binding</keyword>
<feature type="compositionally biased region" description="Basic and acidic residues" evidence="4">
    <location>
        <begin position="226"/>
        <end position="241"/>
    </location>
</feature>
<dbReference type="Pfam" id="PF00005">
    <property type="entry name" value="ABC_tran"/>
    <property type="match status" value="1"/>
</dbReference>
<accession>A0A3B0S981</accession>
<evidence type="ECO:0000259" key="5">
    <source>
        <dbReference type="PROSITE" id="PS50893"/>
    </source>
</evidence>
<evidence type="ECO:0000256" key="3">
    <source>
        <dbReference type="ARBA" id="ARBA00022840"/>
    </source>
</evidence>
<dbReference type="InterPro" id="IPR027417">
    <property type="entry name" value="P-loop_NTPase"/>
</dbReference>
<dbReference type="GO" id="GO:0016887">
    <property type="term" value="F:ATP hydrolysis activity"/>
    <property type="evidence" value="ECO:0007669"/>
    <property type="project" value="InterPro"/>
</dbReference>
<proteinExistence type="predicted"/>
<name>A0A3B0S981_9ZZZZ</name>
<feature type="region of interest" description="Disordered" evidence="4">
    <location>
        <begin position="226"/>
        <end position="271"/>
    </location>
</feature>
<dbReference type="InterPro" id="IPR003439">
    <property type="entry name" value="ABC_transporter-like_ATP-bd"/>
</dbReference>
<feature type="domain" description="ABC transporter" evidence="5">
    <location>
        <begin position="4"/>
        <end position="210"/>
    </location>
</feature>
<keyword evidence="1" id="KW-0677">Repeat</keyword>
<keyword evidence="3" id="KW-0067">ATP-binding</keyword>
<dbReference type="AlphaFoldDB" id="A0A3B0S981"/>
<evidence type="ECO:0000256" key="1">
    <source>
        <dbReference type="ARBA" id="ARBA00022737"/>
    </source>
</evidence>
<feature type="non-terminal residue" evidence="6">
    <location>
        <position position="414"/>
    </location>
</feature>
<gene>
    <name evidence="6" type="ORF">MNBD_ACTINO02-1634</name>
</gene>
<dbReference type="InterPro" id="IPR003593">
    <property type="entry name" value="AAA+_ATPase"/>
</dbReference>
<protein>
    <recommendedName>
        <fullName evidence="5">ABC transporter domain-containing protein</fullName>
    </recommendedName>
</protein>
<dbReference type="PANTHER" id="PTHR19211">
    <property type="entry name" value="ATP-BINDING TRANSPORT PROTEIN-RELATED"/>
    <property type="match status" value="1"/>
</dbReference>
<dbReference type="PROSITE" id="PS50893">
    <property type="entry name" value="ABC_TRANSPORTER_2"/>
    <property type="match status" value="1"/>
</dbReference>
<sequence>MSAIHFSHVSFSYSSALPIISDATFDLGSGWCGLVGANGVGKSTLLALAADELTPDTGSVWREPAGSPPNLVSQRVENCSTAIQHFGAALTRDAVRMRARLRIHVEQLDRWSTLSPGERKCWQVGAALVSRPDVLLLDEPTNHLDTRARDLLVESLHDFDGCGVIVSHDRTLLNDLTTRTLEMARATVEIWNGPYDTARAAWKSRATQKQTQYETLRAQERKLRRRLDTQHRKSVQKDAQRQRTRRAALKRDLDARGSSATYRHERGQKTGAKTVSNIKKSLQSVAESIADSPVDEDRGGVIGFGFEPAPKELLAQYHGPVLAGGTPLFSVDVSVGRSDRIRIAGDNGVGKTSLLTHLVATASVPKNRLLYLEQETSANEACRWMEELEALDPAAMGHVMSLVSRLGSDPAALL</sequence>
<dbReference type="PANTHER" id="PTHR19211:SF14">
    <property type="entry name" value="ATP-BINDING CASSETTE SUB-FAMILY F MEMBER 1"/>
    <property type="match status" value="1"/>
</dbReference>
<evidence type="ECO:0000256" key="2">
    <source>
        <dbReference type="ARBA" id="ARBA00022741"/>
    </source>
</evidence>
<dbReference type="SMART" id="SM00382">
    <property type="entry name" value="AAA"/>
    <property type="match status" value="1"/>
</dbReference>
<dbReference type="GO" id="GO:0005524">
    <property type="term" value="F:ATP binding"/>
    <property type="evidence" value="ECO:0007669"/>
    <property type="project" value="UniProtKB-KW"/>
</dbReference>
<evidence type="ECO:0000313" key="6">
    <source>
        <dbReference type="EMBL" id="VAV99361.1"/>
    </source>
</evidence>
<evidence type="ECO:0000256" key="4">
    <source>
        <dbReference type="SAM" id="MobiDB-lite"/>
    </source>
</evidence>
<dbReference type="InterPro" id="IPR050611">
    <property type="entry name" value="ABCF"/>
</dbReference>
<dbReference type="EMBL" id="UOEK01000162">
    <property type="protein sequence ID" value="VAV99361.1"/>
    <property type="molecule type" value="Genomic_DNA"/>
</dbReference>